<reference evidence="2 3" key="2">
    <citation type="submission" date="2014-09" db="EMBL/GenBank/DDBJ databases">
        <authorList>
            <consortium name="NBRP consortium"/>
            <person name="Sawabe T."/>
            <person name="Meirelles P."/>
            <person name="Nakanishi M."/>
            <person name="Sayaka M."/>
            <person name="Hattori M."/>
            <person name="Ohkuma M."/>
        </authorList>
    </citation>
    <scope>NUCLEOTIDE SEQUENCE [LARGE SCALE GENOMIC DNA]</scope>
    <source>
        <strain evidence="3">JCM19235</strain>
    </source>
</reference>
<organism evidence="2 3">
    <name type="scientific">Vibrio maritimus</name>
    <dbReference type="NCBI Taxonomy" id="990268"/>
    <lineage>
        <taxon>Bacteria</taxon>
        <taxon>Pseudomonadati</taxon>
        <taxon>Pseudomonadota</taxon>
        <taxon>Gammaproteobacteria</taxon>
        <taxon>Vibrionales</taxon>
        <taxon>Vibrionaceae</taxon>
        <taxon>Vibrio</taxon>
    </lineage>
</organism>
<name>A0A090RY97_9VIBR</name>
<evidence type="ECO:0000313" key="2">
    <source>
        <dbReference type="EMBL" id="GAL19493.1"/>
    </source>
</evidence>
<keyword evidence="3" id="KW-1185">Reference proteome</keyword>
<comment type="caution">
    <text evidence="2">The sequence shown here is derived from an EMBL/GenBank/DDBJ whole genome shotgun (WGS) entry which is preliminary data.</text>
</comment>
<dbReference type="Proteomes" id="UP000029228">
    <property type="component" value="Unassembled WGS sequence"/>
</dbReference>
<feature type="compositionally biased region" description="Basic and acidic residues" evidence="1">
    <location>
        <begin position="21"/>
        <end position="31"/>
    </location>
</feature>
<protein>
    <submittedName>
        <fullName evidence="2">Uncharacterized protein</fullName>
    </submittedName>
</protein>
<dbReference type="AlphaFoldDB" id="A0A090RY97"/>
<feature type="region of interest" description="Disordered" evidence="1">
    <location>
        <begin position="1"/>
        <end position="31"/>
    </location>
</feature>
<accession>A0A090RY97</accession>
<dbReference type="EMBL" id="BBMR01000004">
    <property type="protein sequence ID" value="GAL19493.1"/>
    <property type="molecule type" value="Genomic_DNA"/>
</dbReference>
<evidence type="ECO:0000313" key="3">
    <source>
        <dbReference type="Proteomes" id="UP000029228"/>
    </source>
</evidence>
<reference evidence="2 3" key="1">
    <citation type="submission" date="2014-09" db="EMBL/GenBank/DDBJ databases">
        <title>Vibrio maritimus JCM 19235. (C45) whole genome shotgun sequence.</title>
        <authorList>
            <person name="Sawabe T."/>
            <person name="Meirelles P."/>
            <person name="Nakanishi M."/>
            <person name="Sayaka M."/>
            <person name="Hattori M."/>
            <person name="Ohkuma M."/>
        </authorList>
    </citation>
    <scope>NUCLEOTIDE SEQUENCE [LARGE SCALE GENOMIC DNA]</scope>
    <source>
        <strain evidence="3">JCM19235</strain>
    </source>
</reference>
<evidence type="ECO:0000256" key="1">
    <source>
        <dbReference type="SAM" id="MobiDB-lite"/>
    </source>
</evidence>
<sequence>MEQKQCQYDGNTVSSYVEPTSAKRDRDKAKQAEVVQRRKIQCITGV</sequence>
<gene>
    <name evidence="2" type="ORF">JCM19235_849</name>
</gene>
<feature type="compositionally biased region" description="Polar residues" evidence="1">
    <location>
        <begin position="1"/>
        <end position="18"/>
    </location>
</feature>
<proteinExistence type="predicted"/>